<feature type="compositionally biased region" description="Basic and acidic residues" evidence="1">
    <location>
        <begin position="191"/>
        <end position="227"/>
    </location>
</feature>
<dbReference type="AlphaFoldDB" id="A0A4C1Z624"/>
<proteinExistence type="predicted"/>
<feature type="compositionally biased region" description="Basic and acidic residues" evidence="1">
    <location>
        <begin position="110"/>
        <end position="119"/>
    </location>
</feature>
<feature type="compositionally biased region" description="Low complexity" evidence="1">
    <location>
        <begin position="59"/>
        <end position="73"/>
    </location>
</feature>
<dbReference type="EMBL" id="BGZK01001547">
    <property type="protein sequence ID" value="GBP82107.1"/>
    <property type="molecule type" value="Genomic_DNA"/>
</dbReference>
<feature type="compositionally biased region" description="Low complexity" evidence="1">
    <location>
        <begin position="243"/>
        <end position="254"/>
    </location>
</feature>
<gene>
    <name evidence="2" type="ORF">EVAR_89446_1</name>
</gene>
<protein>
    <submittedName>
        <fullName evidence="2">Uncharacterized protein</fullName>
    </submittedName>
</protein>
<evidence type="ECO:0000313" key="3">
    <source>
        <dbReference type="Proteomes" id="UP000299102"/>
    </source>
</evidence>
<dbReference type="Proteomes" id="UP000299102">
    <property type="component" value="Unassembled WGS sequence"/>
</dbReference>
<evidence type="ECO:0000256" key="1">
    <source>
        <dbReference type="SAM" id="MobiDB-lite"/>
    </source>
</evidence>
<feature type="compositionally biased region" description="Basic and acidic residues" evidence="1">
    <location>
        <begin position="312"/>
        <end position="330"/>
    </location>
</feature>
<feature type="compositionally biased region" description="Polar residues" evidence="1">
    <location>
        <begin position="285"/>
        <end position="310"/>
    </location>
</feature>
<comment type="caution">
    <text evidence="2">The sequence shown here is derived from an EMBL/GenBank/DDBJ whole genome shotgun (WGS) entry which is preliminary data.</text>
</comment>
<feature type="compositionally biased region" description="Basic and acidic residues" evidence="1">
    <location>
        <begin position="133"/>
        <end position="151"/>
    </location>
</feature>
<feature type="compositionally biased region" description="Basic and acidic residues" evidence="1">
    <location>
        <begin position="82"/>
        <end position="100"/>
    </location>
</feature>
<sequence length="387" mass="42026">MESKLFPRKINKNATLGARVLGIIKYLFCLLQGLIAVQALPSGSDSVVKSGKAWKKAKASQLNQASQSESSSSTKETVGGETIEKDVKEEDASSKSKKASEVSTGSKRKIATDHGEVTESVKQSSKSFESESSESKKKITKVRDVKAKPDGEDQCDEGASPRSSAGDGKASKARKRGARRSDFGEDVDTSAFRRKDSFFDDRDDFGKSDDDFSTRSRRRSVDDKFGNSDEDDLLKRGRGGSGKSPRQPSPGGSQTEVDGLDGRTQSQTIESLSIPGEENHFKGKLTQTQTMGKNGRSQLQGAATNETYDQSADGKTKSYTRLDQEGKSDKYGQTQSQMLRNEEETVEPDGCKKTKNMLAQTQTETPDGESESQSAMTETSSYSETVS</sequence>
<name>A0A4C1Z624_EUMVA</name>
<keyword evidence="3" id="KW-1185">Reference proteome</keyword>
<reference evidence="2 3" key="1">
    <citation type="journal article" date="2019" name="Commun. Biol.">
        <title>The bagworm genome reveals a unique fibroin gene that provides high tensile strength.</title>
        <authorList>
            <person name="Kono N."/>
            <person name="Nakamura H."/>
            <person name="Ohtoshi R."/>
            <person name="Tomita M."/>
            <person name="Numata K."/>
            <person name="Arakawa K."/>
        </authorList>
    </citation>
    <scope>NUCLEOTIDE SEQUENCE [LARGE SCALE GENOMIC DNA]</scope>
</reference>
<accession>A0A4C1Z624</accession>
<evidence type="ECO:0000313" key="2">
    <source>
        <dbReference type="EMBL" id="GBP82107.1"/>
    </source>
</evidence>
<organism evidence="2 3">
    <name type="scientific">Eumeta variegata</name>
    <name type="common">Bagworm moth</name>
    <name type="synonym">Eumeta japonica</name>
    <dbReference type="NCBI Taxonomy" id="151549"/>
    <lineage>
        <taxon>Eukaryota</taxon>
        <taxon>Metazoa</taxon>
        <taxon>Ecdysozoa</taxon>
        <taxon>Arthropoda</taxon>
        <taxon>Hexapoda</taxon>
        <taxon>Insecta</taxon>
        <taxon>Pterygota</taxon>
        <taxon>Neoptera</taxon>
        <taxon>Endopterygota</taxon>
        <taxon>Lepidoptera</taxon>
        <taxon>Glossata</taxon>
        <taxon>Ditrysia</taxon>
        <taxon>Tineoidea</taxon>
        <taxon>Psychidae</taxon>
        <taxon>Oiketicinae</taxon>
        <taxon>Eumeta</taxon>
    </lineage>
</organism>
<feature type="compositionally biased region" description="Polar residues" evidence="1">
    <location>
        <begin position="357"/>
        <end position="387"/>
    </location>
</feature>
<feature type="region of interest" description="Disordered" evidence="1">
    <location>
        <begin position="58"/>
        <end position="387"/>
    </location>
</feature>